<name>A0A1X0BNC4_MYCCF</name>
<keyword evidence="2" id="KW-1185">Reference proteome</keyword>
<sequence length="123" mass="12780">MYHGPTELRSAETGTRDAVRFAIGILVAGAVLLFAAVVWVSTCQGATADSVACGAPQRTVLALAAPAVLLAGGLRGLLRSHQTWRRCEMSWSWLAAGWLLLTAMLLVVTTSTPVLAGTAVFGG</sequence>
<dbReference type="AlphaFoldDB" id="A0A1X0BNC4"/>
<dbReference type="KEGG" id="mcee:MCEL_20860"/>
<dbReference type="Proteomes" id="UP000466431">
    <property type="component" value="Chromosome"/>
</dbReference>
<evidence type="ECO:0000313" key="1">
    <source>
        <dbReference type="EMBL" id="BBY43791.1"/>
    </source>
</evidence>
<protein>
    <submittedName>
        <fullName evidence="1">Uncharacterized protein</fullName>
    </submittedName>
</protein>
<accession>A0A1X0BNC4</accession>
<evidence type="ECO:0000313" key="2">
    <source>
        <dbReference type="Proteomes" id="UP000466431"/>
    </source>
</evidence>
<proteinExistence type="predicted"/>
<gene>
    <name evidence="1" type="ORF">MCEL_20860</name>
</gene>
<dbReference type="EMBL" id="AP022591">
    <property type="protein sequence ID" value="BBY43791.1"/>
    <property type="molecule type" value="Genomic_DNA"/>
</dbReference>
<reference evidence="1 2" key="1">
    <citation type="journal article" date="2019" name="Emerg. Microbes Infect.">
        <title>Comprehensive subspecies identification of 175 nontuberculous mycobacteria species based on 7547 genomic profiles.</title>
        <authorList>
            <person name="Matsumoto Y."/>
            <person name="Kinjo T."/>
            <person name="Motooka D."/>
            <person name="Nabeya D."/>
            <person name="Jung N."/>
            <person name="Uechi K."/>
            <person name="Horii T."/>
            <person name="Iida T."/>
            <person name="Fujita J."/>
            <person name="Nakamura S."/>
        </authorList>
    </citation>
    <scope>NUCLEOTIDE SEQUENCE [LARGE SCALE GENOMIC DNA]</scope>
    <source>
        <strain evidence="1 2">JCM 18439</strain>
    </source>
</reference>
<dbReference type="STRING" id="1249101.BST21_21095"/>
<organism evidence="1 2">
    <name type="scientific">Mycolicibacterium celeriflavum</name>
    <name type="common">Mycobacterium celeriflavum</name>
    <dbReference type="NCBI Taxonomy" id="1249101"/>
    <lineage>
        <taxon>Bacteria</taxon>
        <taxon>Bacillati</taxon>
        <taxon>Actinomycetota</taxon>
        <taxon>Actinomycetes</taxon>
        <taxon>Mycobacteriales</taxon>
        <taxon>Mycobacteriaceae</taxon>
        <taxon>Mycolicibacterium</taxon>
    </lineage>
</organism>